<accession>A0AAD4P2W7</accession>
<evidence type="ECO:0000313" key="1">
    <source>
        <dbReference type="EMBL" id="KAH6824097.1"/>
    </source>
</evidence>
<proteinExistence type="predicted"/>
<keyword evidence="2" id="KW-1185">Reference proteome</keyword>
<dbReference type="AlphaFoldDB" id="A0AAD4P2W7"/>
<dbReference type="EMBL" id="SDAM02000517">
    <property type="protein sequence ID" value="KAH6824097.1"/>
    <property type="molecule type" value="Genomic_DNA"/>
</dbReference>
<name>A0AAD4P2W7_PERFH</name>
<sequence>MASSLITTNHRIAAAFLLPSPHSHLRLSISKPNSLPSPETLQIQNLHLRFRSANKPGAFALRSRPRILRSSEGCPDGVAEHAVHGGGGGDGKVAGFVQWGIALIRLLFSQLLIFLKNF</sequence>
<evidence type="ECO:0000313" key="2">
    <source>
        <dbReference type="Proteomes" id="UP001190926"/>
    </source>
</evidence>
<protein>
    <submittedName>
        <fullName evidence="1">Uncharacterized protein</fullName>
    </submittedName>
</protein>
<gene>
    <name evidence="1" type="ORF">C2S53_004063</name>
</gene>
<organism evidence="1 2">
    <name type="scientific">Perilla frutescens var. hirtella</name>
    <name type="common">Perilla citriodora</name>
    <name type="synonym">Perilla setoyensis</name>
    <dbReference type="NCBI Taxonomy" id="608512"/>
    <lineage>
        <taxon>Eukaryota</taxon>
        <taxon>Viridiplantae</taxon>
        <taxon>Streptophyta</taxon>
        <taxon>Embryophyta</taxon>
        <taxon>Tracheophyta</taxon>
        <taxon>Spermatophyta</taxon>
        <taxon>Magnoliopsida</taxon>
        <taxon>eudicotyledons</taxon>
        <taxon>Gunneridae</taxon>
        <taxon>Pentapetalae</taxon>
        <taxon>asterids</taxon>
        <taxon>lamiids</taxon>
        <taxon>Lamiales</taxon>
        <taxon>Lamiaceae</taxon>
        <taxon>Nepetoideae</taxon>
        <taxon>Elsholtzieae</taxon>
        <taxon>Perilla</taxon>
    </lineage>
</organism>
<dbReference type="Proteomes" id="UP001190926">
    <property type="component" value="Unassembled WGS sequence"/>
</dbReference>
<reference evidence="1 2" key="1">
    <citation type="journal article" date="2021" name="Nat. Commun.">
        <title>Incipient diploidization of the medicinal plant Perilla within 10,000 years.</title>
        <authorList>
            <person name="Zhang Y."/>
            <person name="Shen Q."/>
            <person name="Leng L."/>
            <person name="Zhang D."/>
            <person name="Chen S."/>
            <person name="Shi Y."/>
            <person name="Ning Z."/>
            <person name="Chen S."/>
        </authorList>
    </citation>
    <scope>NUCLEOTIDE SEQUENCE [LARGE SCALE GENOMIC DNA]</scope>
    <source>
        <strain evidence="2">cv. PC099</strain>
    </source>
</reference>
<comment type="caution">
    <text evidence="1">The sequence shown here is derived from an EMBL/GenBank/DDBJ whole genome shotgun (WGS) entry which is preliminary data.</text>
</comment>